<comment type="caution">
    <text evidence="1">The sequence shown here is derived from an EMBL/GenBank/DDBJ whole genome shotgun (WGS) entry which is preliminary data.</text>
</comment>
<dbReference type="InterPro" id="IPR027417">
    <property type="entry name" value="P-loop_NTPase"/>
</dbReference>
<dbReference type="SUPFAM" id="SSF52540">
    <property type="entry name" value="P-loop containing nucleoside triphosphate hydrolases"/>
    <property type="match status" value="1"/>
</dbReference>
<keyword evidence="2" id="KW-1185">Reference proteome</keyword>
<dbReference type="Proteomes" id="UP000555411">
    <property type="component" value="Unassembled WGS sequence"/>
</dbReference>
<organism evidence="1 2">
    <name type="scientific">Paragemmobacter straminiformis</name>
    <dbReference type="NCBI Taxonomy" id="2045119"/>
    <lineage>
        <taxon>Bacteria</taxon>
        <taxon>Pseudomonadati</taxon>
        <taxon>Pseudomonadota</taxon>
        <taxon>Alphaproteobacteria</taxon>
        <taxon>Rhodobacterales</taxon>
        <taxon>Paracoccaceae</taxon>
        <taxon>Paragemmobacter</taxon>
    </lineage>
</organism>
<accession>A0A842I2Y9</accession>
<dbReference type="RefSeq" id="WP_185795719.1">
    <property type="nucleotide sequence ID" value="NZ_JACLQD010000001.1"/>
</dbReference>
<protein>
    <submittedName>
        <fullName evidence="1">Uncharacterized protein</fullName>
    </submittedName>
</protein>
<sequence>MHHFDVPSLRLANLSDGDFRELVARLCEAERERQGGHRNEVHWGGSQTTPDGGLDVVVEAIGPFIPMGALQRRHVGIQVKKEDLRGAKIGSEMRPNGRVRTLLSDLAANAGSYLIVSASANCAKGTMIAKRESAMRQAIADDPNADRLHVGYMDQNAVARWVSAHPSVAAWLRERLDLPTLRGWKSYGRWSSTPHGHDDELICGDGLVVRFPDGTEVRHMPDALNAMCTLVKDGRKALRIAGLSGVGKSRIAQALFEDWPVESPLSRSFALYADFGDDPEPSPKEMLRQLIESGKPHVLIVDNCPPEAHTALAEELSRKSGSVRLITIEYDVQLDRPTETDVVRIDTEGSEILRSLLRRRHPSLSDVDALRLADLAQGNARLGLALAAAMPMTGSLSSFEDTQLFNRLFWQRGKIDPLLEESAGVLSLVYSFDVEGVEKPDELAILARLINVPRNSLFRQVAVLQKRGLAQARGRWRAILPHALANRLAKESLASIPRMDLLDAFASSKRLRRSFARRLSYLHDADEAIRIVEDWTKDGGPLAGAAASLDLLDIVGHLVPHHTLGIVDALISAGSPRSWDSFRADPVTRVLMRIARDEAFFAPVCDRLVAIIRAFPEAKKNAENALGALFQLHLSGTKAKTLVRQAVAKAHLTHPDETVRKIGVEMVRSALITEHFSSHGFLHDDALPEPYGWWPKNDEAIAWYASWYDLAVGSALNGHPSIRVMLRAVLASRAGGIWRRVPSLRPAVVAGVKRLHEAKEFHEGRAALIAFISLSRRRREAFPQEDVEALTELITAMEPSDLPGKVRHELARAAKHDLDYDHDDHARARAEKESRLVDVGRELGVDIDTLKKVAPELLSSPGTIYHIGHGIAQGAHDWKAVWEILCEEYSGLGDAAKQPGILATFLHEIDPKDPIVADRLRQDARTLAGVRKIFGMLLPNGEMSQAQLEEVLRLAGDPSCEPFYLSRLLWERDRSLPDDFKASLLRVLSARPDGLTCAMNALNHLAMDDDGIAWSDSLADAATGAVISLVETGETNTNREYEVARVARRCLEGDDGTRAQAILAAVANRSNRRRLYWPDFRQVLGVIAELHSAEFLDWMTTEPQFEAFLDLHDGYEHSPMCQIPPEKLVAWCGDDPERWEKVSATLPPFAFNQSNMEEVPQMTETARVFFSSAPVSETVIRAFIERVSPMSWSGSRATVMERRLEALLQLRIDCDEQVRAIIDHASVAISADIEAERAREALRDRERDQRFEH</sequence>
<gene>
    <name evidence="1" type="ORF">H7F16_01125</name>
</gene>
<proteinExistence type="predicted"/>
<evidence type="ECO:0000313" key="2">
    <source>
        <dbReference type="Proteomes" id="UP000555411"/>
    </source>
</evidence>
<reference evidence="1 2" key="1">
    <citation type="journal article" date="2017" name="Int. J. Syst. Evol. Microbiol.">
        <title>Gemmobacter straminiformis sp. nov., isolated from an artificial fountain.</title>
        <authorList>
            <person name="Kang J.Y."/>
            <person name="Kim M.J."/>
            <person name="Chun J."/>
            <person name="Son K.P."/>
            <person name="Jahng K.Y."/>
        </authorList>
    </citation>
    <scope>NUCLEOTIDE SEQUENCE [LARGE SCALE GENOMIC DNA]</scope>
    <source>
        <strain evidence="1 2">CAM-8</strain>
    </source>
</reference>
<dbReference type="EMBL" id="JACLQD010000001">
    <property type="protein sequence ID" value="MBC2834089.1"/>
    <property type="molecule type" value="Genomic_DNA"/>
</dbReference>
<evidence type="ECO:0000313" key="1">
    <source>
        <dbReference type="EMBL" id="MBC2834089.1"/>
    </source>
</evidence>
<name>A0A842I2Y9_9RHOB</name>
<dbReference type="AlphaFoldDB" id="A0A842I2Y9"/>